<comment type="caution">
    <text evidence="2">The sequence shown here is derived from an EMBL/GenBank/DDBJ whole genome shotgun (WGS) entry which is preliminary data.</text>
</comment>
<sequence>MIIGAQNPYDLEKPEHIGSTSIQRPEAKPIILI</sequence>
<reference evidence="2 3" key="1">
    <citation type="submission" date="2019-05" db="EMBL/GenBank/DDBJ databases">
        <title>We sequenced the genome of Paenibacillus hemerocallicola KCTC 33185 for further insight into its adaptation and study the phylogeny of Paenibacillus.</title>
        <authorList>
            <person name="Narsing Rao M.P."/>
        </authorList>
    </citation>
    <scope>NUCLEOTIDE SEQUENCE [LARGE SCALE GENOMIC DNA]</scope>
    <source>
        <strain evidence="2 3">KCTC 33185</strain>
    </source>
</reference>
<dbReference type="EMBL" id="VDCQ01000092">
    <property type="protein sequence ID" value="TNJ59516.1"/>
    <property type="molecule type" value="Genomic_DNA"/>
</dbReference>
<feature type="region of interest" description="Disordered" evidence="1">
    <location>
        <begin position="1"/>
        <end position="22"/>
    </location>
</feature>
<evidence type="ECO:0000256" key="1">
    <source>
        <dbReference type="SAM" id="MobiDB-lite"/>
    </source>
</evidence>
<evidence type="ECO:0000313" key="2">
    <source>
        <dbReference type="EMBL" id="TNJ59516.1"/>
    </source>
</evidence>
<evidence type="ECO:0000313" key="3">
    <source>
        <dbReference type="Proteomes" id="UP000307943"/>
    </source>
</evidence>
<protein>
    <submittedName>
        <fullName evidence="2">GrpB family protein</fullName>
    </submittedName>
</protein>
<keyword evidence="3" id="KW-1185">Reference proteome</keyword>
<gene>
    <name evidence="2" type="ORF">FE784_37180</name>
</gene>
<organism evidence="2 3">
    <name type="scientific">Paenibacillus hemerocallicola</name>
    <dbReference type="NCBI Taxonomy" id="1172614"/>
    <lineage>
        <taxon>Bacteria</taxon>
        <taxon>Bacillati</taxon>
        <taxon>Bacillota</taxon>
        <taxon>Bacilli</taxon>
        <taxon>Bacillales</taxon>
        <taxon>Paenibacillaceae</taxon>
        <taxon>Paenibacillus</taxon>
    </lineage>
</organism>
<dbReference type="AlphaFoldDB" id="A0A5C4SWL2"/>
<accession>A0A5C4SWL2</accession>
<dbReference type="Proteomes" id="UP000307943">
    <property type="component" value="Unassembled WGS sequence"/>
</dbReference>
<proteinExistence type="predicted"/>
<name>A0A5C4SWL2_9BACL</name>